<comment type="catalytic activity">
    <reaction evidence="6 7 8">
        <text>tRNA(Lys) + L-lysine + ATP = L-lysyl-tRNA(Lys) + AMP + diphosphate</text>
        <dbReference type="Rhea" id="RHEA:20792"/>
        <dbReference type="Rhea" id="RHEA-COMP:9696"/>
        <dbReference type="Rhea" id="RHEA-COMP:9697"/>
        <dbReference type="ChEBI" id="CHEBI:30616"/>
        <dbReference type="ChEBI" id="CHEBI:32551"/>
        <dbReference type="ChEBI" id="CHEBI:33019"/>
        <dbReference type="ChEBI" id="CHEBI:78442"/>
        <dbReference type="ChEBI" id="CHEBI:78529"/>
        <dbReference type="ChEBI" id="CHEBI:456215"/>
        <dbReference type="EC" id="6.1.1.6"/>
    </reaction>
</comment>
<feature type="region of interest" description="Disordered" evidence="9">
    <location>
        <begin position="32"/>
        <end position="71"/>
    </location>
</feature>
<evidence type="ECO:0000256" key="2">
    <source>
        <dbReference type="ARBA" id="ARBA00022723"/>
    </source>
</evidence>
<dbReference type="STRING" id="77635.BISU_1638"/>
<feature type="binding site" evidence="7">
    <location>
        <position position="517"/>
    </location>
    <ligand>
        <name>Mg(2+)</name>
        <dbReference type="ChEBI" id="CHEBI:18420"/>
        <label>1</label>
    </ligand>
</feature>
<proteinExistence type="inferred from homology"/>
<dbReference type="PANTHER" id="PTHR42918">
    <property type="entry name" value="LYSYL-TRNA SYNTHETASE"/>
    <property type="match status" value="1"/>
</dbReference>
<feature type="binding site" evidence="7">
    <location>
        <position position="524"/>
    </location>
    <ligand>
        <name>Mg(2+)</name>
        <dbReference type="ChEBI" id="CHEBI:18420"/>
        <label>2</label>
    </ligand>
</feature>
<sequence length="607" mass="67174">MRFHAAILCVFMCIGTWIDWCVMSETTENTAEMNEATSHGAPISANKTLQASKESVSKAAKSDNTQETGEQAPAMTTVQRAHMLLQQDQSICTAIDGGASLDEAIDPSNDTYGPLAHPEQVQMRVAKRALMLKEGLQPYPVHLDVTDRIEDIRAKYDGTLQPGEETEDMVGIAGRVLFIRNAGGLCFVQLCAGDGTKIQGMIAKREIGADSLKQFKQLVDLGDHLYLRGRVIASKTGELSVFATEWSIAAKALQPLPALHKELNDDTRTRKPYIGMIADEKVRNMVRNRSKAVSSLRRTFDEHDFIEVETPMLQTIHGGAAARPFTTHMNAFDIDLFLRIAPELFLKRCLVGGIDRVFEINRNFRNEGVDATHAPEFTMIEAYQAYGTYDTIAKLVKELIQKTAMDVFGSTTVTLLDGTAYDLGGDWKQISMYGSLSEALGEEITPETSVEHLGAIADRLGVERDEVENHGKLVEHLWEHFYEDKLYAPTFVRDFPVETSPLVKAHRSKPGMVEKWDLYVRGFELATGYSELNDPVVQRERLVAQAHDAMAGDEEAMDIDEDFLEALGVGMPPAGGMGMGVDRLLIALTGATIRETVTFPLVKPINF</sequence>
<gene>
    <name evidence="7" type="primary">lysS</name>
    <name evidence="11" type="ORF">BISU_1638</name>
</gene>
<dbReference type="GO" id="GO:0000287">
    <property type="term" value="F:magnesium ion binding"/>
    <property type="evidence" value="ECO:0007669"/>
    <property type="project" value="UniProtKB-UniRule"/>
</dbReference>
<evidence type="ECO:0000256" key="9">
    <source>
        <dbReference type="SAM" id="MobiDB-lite"/>
    </source>
</evidence>
<keyword evidence="7" id="KW-0963">Cytoplasm</keyword>
<dbReference type="Proteomes" id="UP000029055">
    <property type="component" value="Unassembled WGS sequence"/>
</dbReference>
<feature type="binding site" evidence="7">
    <location>
        <position position="524"/>
    </location>
    <ligand>
        <name>Mg(2+)</name>
        <dbReference type="ChEBI" id="CHEBI:18420"/>
        <label>1</label>
    </ligand>
</feature>
<comment type="similarity">
    <text evidence="7">Belongs to the class-II aminoacyl-tRNA synthetase family.</text>
</comment>
<evidence type="ECO:0000256" key="7">
    <source>
        <dbReference type="HAMAP-Rule" id="MF_00252"/>
    </source>
</evidence>
<dbReference type="Pfam" id="PF00152">
    <property type="entry name" value="tRNA-synt_2"/>
    <property type="match status" value="1"/>
</dbReference>
<keyword evidence="12" id="KW-1185">Reference proteome</keyword>
<reference evidence="11 12" key="1">
    <citation type="submission" date="2014-03" db="EMBL/GenBank/DDBJ databases">
        <title>Genomics of Bifidobacteria.</title>
        <authorList>
            <person name="Ventura M."/>
            <person name="Milani C."/>
            <person name="Lugli G.A."/>
        </authorList>
    </citation>
    <scope>NUCLEOTIDE SEQUENCE [LARGE SCALE GENOMIC DNA]</scope>
    <source>
        <strain evidence="11 12">LMG 11597</strain>
    </source>
</reference>
<evidence type="ECO:0000313" key="12">
    <source>
        <dbReference type="Proteomes" id="UP000029055"/>
    </source>
</evidence>
<evidence type="ECO:0000256" key="6">
    <source>
        <dbReference type="ARBA" id="ARBA00048573"/>
    </source>
</evidence>
<dbReference type="InterPro" id="IPR004364">
    <property type="entry name" value="Aa-tRNA-synt_II"/>
</dbReference>
<dbReference type="AlphaFoldDB" id="A0A087E3T8"/>
<dbReference type="InterPro" id="IPR004365">
    <property type="entry name" value="NA-bd_OB_tRNA"/>
</dbReference>
<dbReference type="InterPro" id="IPR018149">
    <property type="entry name" value="Lys-tRNA-synth_II_C"/>
</dbReference>
<dbReference type="PROSITE" id="PS50862">
    <property type="entry name" value="AA_TRNA_LIGASE_II"/>
    <property type="match status" value="1"/>
</dbReference>
<evidence type="ECO:0000256" key="4">
    <source>
        <dbReference type="ARBA" id="ARBA00022840"/>
    </source>
</evidence>
<feature type="domain" description="Aminoacyl-transfer RNA synthetases class-II family profile" evidence="10">
    <location>
        <begin position="289"/>
        <end position="604"/>
    </location>
</feature>
<comment type="cofactor">
    <cofactor evidence="7 8">
        <name>Mg(2+)</name>
        <dbReference type="ChEBI" id="CHEBI:18420"/>
    </cofactor>
    <text evidence="7 8">Binds 3 Mg(2+) ions per subunit.</text>
</comment>
<dbReference type="NCBIfam" id="TIGR00499">
    <property type="entry name" value="lysS_bact"/>
    <property type="match status" value="1"/>
</dbReference>
<evidence type="ECO:0000256" key="3">
    <source>
        <dbReference type="ARBA" id="ARBA00022741"/>
    </source>
</evidence>
<keyword evidence="4 7" id="KW-0067">ATP-binding</keyword>
<keyword evidence="7 8" id="KW-0460">Magnesium</keyword>
<evidence type="ECO:0000256" key="8">
    <source>
        <dbReference type="RuleBase" id="RU000336"/>
    </source>
</evidence>
<evidence type="ECO:0000256" key="1">
    <source>
        <dbReference type="ARBA" id="ARBA00022598"/>
    </source>
</evidence>
<name>A0A087E3T8_9BIFI</name>
<dbReference type="PANTHER" id="PTHR42918:SF15">
    <property type="entry name" value="LYSINE--TRNA LIGASE, CHLOROPLASTIC_MITOCHONDRIAL"/>
    <property type="match status" value="1"/>
</dbReference>
<dbReference type="Gene3D" id="3.30.930.10">
    <property type="entry name" value="Bira Bifunctional Protein, Domain 2"/>
    <property type="match status" value="1"/>
</dbReference>
<dbReference type="SUPFAM" id="SSF50249">
    <property type="entry name" value="Nucleic acid-binding proteins"/>
    <property type="match status" value="1"/>
</dbReference>
<keyword evidence="3 7" id="KW-0547">Nucleotide-binding</keyword>
<comment type="caution">
    <text evidence="11">The sequence shown here is derived from an EMBL/GenBank/DDBJ whole genome shotgun (WGS) entry which is preliminary data.</text>
</comment>
<dbReference type="InterPro" id="IPR012340">
    <property type="entry name" value="NA-bd_OB-fold"/>
</dbReference>
<dbReference type="GO" id="GO:0004824">
    <property type="term" value="F:lysine-tRNA ligase activity"/>
    <property type="evidence" value="ECO:0007669"/>
    <property type="project" value="UniProtKB-UniRule"/>
</dbReference>
<accession>A0A087E3T8</accession>
<keyword evidence="7" id="KW-0648">Protein biosynthesis</keyword>
<dbReference type="PRINTS" id="PR00982">
    <property type="entry name" value="TRNASYNTHLYS"/>
</dbReference>
<evidence type="ECO:0000259" key="10">
    <source>
        <dbReference type="PROSITE" id="PS50862"/>
    </source>
</evidence>
<protein>
    <recommendedName>
        <fullName evidence="7">Lysine--tRNA ligase</fullName>
        <ecNumber evidence="7">6.1.1.6</ecNumber>
    </recommendedName>
    <alternativeName>
        <fullName evidence="7">Lysyl-tRNA synthetase</fullName>
        <shortName evidence="7">LysRS</shortName>
    </alternativeName>
</protein>
<dbReference type="InterPro" id="IPR006195">
    <property type="entry name" value="aa-tRNA-synth_II"/>
</dbReference>
<comment type="subunit">
    <text evidence="7">Homodimer.</text>
</comment>
<dbReference type="GO" id="GO:0006430">
    <property type="term" value="P:lysyl-tRNA aminoacylation"/>
    <property type="evidence" value="ECO:0007669"/>
    <property type="project" value="UniProtKB-UniRule"/>
</dbReference>
<evidence type="ECO:0000313" key="11">
    <source>
        <dbReference type="EMBL" id="KFJ02439.1"/>
    </source>
</evidence>
<dbReference type="GO" id="GO:0005524">
    <property type="term" value="F:ATP binding"/>
    <property type="evidence" value="ECO:0007669"/>
    <property type="project" value="UniProtKB-UniRule"/>
</dbReference>
<dbReference type="InterPro" id="IPR044136">
    <property type="entry name" value="Lys-tRNA-ligase_II_N"/>
</dbReference>
<dbReference type="CDD" id="cd04322">
    <property type="entry name" value="LysRS_N"/>
    <property type="match status" value="1"/>
</dbReference>
<keyword evidence="1 7" id="KW-0436">Ligase</keyword>
<dbReference type="NCBIfam" id="NF001756">
    <property type="entry name" value="PRK00484.1"/>
    <property type="match status" value="1"/>
</dbReference>
<dbReference type="GO" id="GO:0005829">
    <property type="term" value="C:cytosol"/>
    <property type="evidence" value="ECO:0007669"/>
    <property type="project" value="TreeGrafter"/>
</dbReference>
<dbReference type="InterPro" id="IPR045864">
    <property type="entry name" value="aa-tRNA-synth_II/BPL/LPL"/>
</dbReference>
<dbReference type="GO" id="GO:0000049">
    <property type="term" value="F:tRNA binding"/>
    <property type="evidence" value="ECO:0007669"/>
    <property type="project" value="TreeGrafter"/>
</dbReference>
<keyword evidence="5 7" id="KW-0030">Aminoacyl-tRNA synthetase</keyword>
<dbReference type="eggNOG" id="COG1190">
    <property type="taxonomic scope" value="Bacteria"/>
</dbReference>
<dbReference type="HAMAP" id="MF_00252">
    <property type="entry name" value="Lys_tRNA_synth_class2"/>
    <property type="match status" value="1"/>
</dbReference>
<dbReference type="InterPro" id="IPR002313">
    <property type="entry name" value="Lys-tRNA-ligase_II"/>
</dbReference>
<keyword evidence="2 7" id="KW-0479">Metal-binding</keyword>
<dbReference type="EC" id="6.1.1.6" evidence="7"/>
<evidence type="ECO:0000256" key="5">
    <source>
        <dbReference type="ARBA" id="ARBA00023146"/>
    </source>
</evidence>
<comment type="subcellular location">
    <subcellularLocation>
        <location evidence="7">Cytoplasm</location>
    </subcellularLocation>
</comment>
<dbReference type="SUPFAM" id="SSF55681">
    <property type="entry name" value="Class II aaRS and biotin synthetases"/>
    <property type="match status" value="1"/>
</dbReference>
<organism evidence="11 12">
    <name type="scientific">Bifidobacterium subtile</name>
    <dbReference type="NCBI Taxonomy" id="77635"/>
    <lineage>
        <taxon>Bacteria</taxon>
        <taxon>Bacillati</taxon>
        <taxon>Actinomycetota</taxon>
        <taxon>Actinomycetes</taxon>
        <taxon>Bifidobacteriales</taxon>
        <taxon>Bifidobacteriaceae</taxon>
        <taxon>Bifidobacterium</taxon>
    </lineage>
</organism>
<dbReference type="Pfam" id="PF01336">
    <property type="entry name" value="tRNA_anti-codon"/>
    <property type="match status" value="1"/>
</dbReference>
<dbReference type="Gene3D" id="2.40.50.140">
    <property type="entry name" value="Nucleic acid-binding proteins"/>
    <property type="match status" value="1"/>
</dbReference>
<dbReference type="EMBL" id="JGZR01000008">
    <property type="protein sequence ID" value="KFJ02439.1"/>
    <property type="molecule type" value="Genomic_DNA"/>
</dbReference>